<sequence length="222" mass="23577">MMTFRFTLVAGALAALSTPTLAQDRTDQSGFRIEAIAGFDTVTTGVENTDEYDDSGKGFLYGAAAGYDVVVGGAVIGLDAEIAESSVDSGITYTDGMDVAAVALDASEDIFLGARVGANIGGTGLLYVKGGYSMANTELTARGIVDGERYDEKVDIDFEGFRVGGGFQVNFSRNLFGKVEYRYTSYGDASVEYDGVSEDVDEVFDYVNLERHQGVVGLGVRF</sequence>
<evidence type="ECO:0000313" key="7">
    <source>
        <dbReference type="EMBL" id="RPF70666.1"/>
    </source>
</evidence>
<dbReference type="PANTHER" id="PTHR34001:SF3">
    <property type="entry name" value="BLL7405 PROTEIN"/>
    <property type="match status" value="1"/>
</dbReference>
<gene>
    <name evidence="7" type="ORF">EG799_02775</name>
</gene>
<dbReference type="SUPFAM" id="SSF56925">
    <property type="entry name" value="OMPA-like"/>
    <property type="match status" value="1"/>
</dbReference>
<evidence type="ECO:0000259" key="6">
    <source>
        <dbReference type="Pfam" id="PF13505"/>
    </source>
</evidence>
<comment type="similarity">
    <text evidence="4">Belongs to the Omp25/RopB family.</text>
</comment>
<dbReference type="InterPro" id="IPR027385">
    <property type="entry name" value="Beta-barrel_OMP"/>
</dbReference>
<keyword evidence="8" id="KW-1185">Reference proteome</keyword>
<proteinExistence type="inferred from homology"/>
<dbReference type="Gene3D" id="2.40.160.20">
    <property type="match status" value="1"/>
</dbReference>
<dbReference type="Pfam" id="PF13505">
    <property type="entry name" value="OMP_b-brl"/>
    <property type="match status" value="1"/>
</dbReference>
<keyword evidence="2 5" id="KW-0732">Signal</keyword>
<comment type="subcellular location">
    <subcellularLocation>
        <location evidence="1">Membrane</location>
    </subcellularLocation>
</comment>
<name>A0A3N5CQJ2_9SPHN</name>
<dbReference type="PANTHER" id="PTHR34001">
    <property type="entry name" value="BLL7405 PROTEIN"/>
    <property type="match status" value="1"/>
</dbReference>
<evidence type="ECO:0000256" key="2">
    <source>
        <dbReference type="ARBA" id="ARBA00022729"/>
    </source>
</evidence>
<dbReference type="InterPro" id="IPR011250">
    <property type="entry name" value="OMP/PagP_B-barrel"/>
</dbReference>
<evidence type="ECO:0000256" key="4">
    <source>
        <dbReference type="ARBA" id="ARBA00038306"/>
    </source>
</evidence>
<feature type="chain" id="PRO_5018118127" evidence="5">
    <location>
        <begin position="23"/>
        <end position="222"/>
    </location>
</feature>
<accession>A0A3N5CQJ2</accession>
<organism evidence="7 8">
    <name type="scientific">Aurantiacibacter spongiae</name>
    <dbReference type="NCBI Taxonomy" id="2488860"/>
    <lineage>
        <taxon>Bacteria</taxon>
        <taxon>Pseudomonadati</taxon>
        <taxon>Pseudomonadota</taxon>
        <taxon>Alphaproteobacteria</taxon>
        <taxon>Sphingomonadales</taxon>
        <taxon>Erythrobacteraceae</taxon>
        <taxon>Aurantiacibacter</taxon>
    </lineage>
</organism>
<evidence type="ECO:0000256" key="1">
    <source>
        <dbReference type="ARBA" id="ARBA00004370"/>
    </source>
</evidence>
<evidence type="ECO:0000313" key="8">
    <source>
        <dbReference type="Proteomes" id="UP000275232"/>
    </source>
</evidence>
<dbReference type="InterPro" id="IPR051692">
    <property type="entry name" value="OMP-like"/>
</dbReference>
<evidence type="ECO:0000256" key="3">
    <source>
        <dbReference type="ARBA" id="ARBA00023136"/>
    </source>
</evidence>
<dbReference type="EMBL" id="RPFZ01000001">
    <property type="protein sequence ID" value="RPF70666.1"/>
    <property type="molecule type" value="Genomic_DNA"/>
</dbReference>
<feature type="domain" description="Outer membrane protein beta-barrel" evidence="6">
    <location>
        <begin position="10"/>
        <end position="222"/>
    </location>
</feature>
<feature type="signal peptide" evidence="5">
    <location>
        <begin position="1"/>
        <end position="22"/>
    </location>
</feature>
<dbReference type="Proteomes" id="UP000275232">
    <property type="component" value="Unassembled WGS sequence"/>
</dbReference>
<dbReference type="GO" id="GO:0016020">
    <property type="term" value="C:membrane"/>
    <property type="evidence" value="ECO:0007669"/>
    <property type="project" value="UniProtKB-SubCell"/>
</dbReference>
<keyword evidence="3" id="KW-0472">Membrane</keyword>
<dbReference type="AlphaFoldDB" id="A0A3N5CQJ2"/>
<evidence type="ECO:0000256" key="5">
    <source>
        <dbReference type="SAM" id="SignalP"/>
    </source>
</evidence>
<comment type="caution">
    <text evidence="7">The sequence shown here is derived from an EMBL/GenBank/DDBJ whole genome shotgun (WGS) entry which is preliminary data.</text>
</comment>
<protein>
    <submittedName>
        <fullName evidence="7">Porin family protein</fullName>
    </submittedName>
</protein>
<reference evidence="7 8" key="1">
    <citation type="submission" date="2018-11" db="EMBL/GenBank/DDBJ databases">
        <title>Erythrobacter spongiae sp. nov., isolated from a marine sponge.</title>
        <authorList>
            <person name="Zhuang L."/>
            <person name="Luo L."/>
        </authorList>
    </citation>
    <scope>NUCLEOTIDE SEQUENCE [LARGE SCALE GENOMIC DNA]</scope>
    <source>
        <strain evidence="7 8">HN-E23</strain>
    </source>
</reference>